<dbReference type="PANTHER" id="PTHR30627:SF1">
    <property type="entry name" value="PEPTIDOGLYCAN D,D-TRANSPEPTIDASE FTSI"/>
    <property type="match status" value="1"/>
</dbReference>
<keyword evidence="2" id="KW-0378">Hydrolase</keyword>
<dbReference type="GO" id="GO:0051301">
    <property type="term" value="P:cell division"/>
    <property type="evidence" value="ECO:0007669"/>
    <property type="project" value="UniProtKB-KW"/>
</dbReference>
<keyword evidence="3 4" id="KW-0472">Membrane</keyword>
<organism evidence="7">
    <name type="scientific">Chryseobacterium sp. B5</name>
    <dbReference type="NCBI Taxonomy" id="2050562"/>
    <lineage>
        <taxon>Bacteria</taxon>
        <taxon>Pseudomonadati</taxon>
        <taxon>Bacteroidota</taxon>
        <taxon>Flavobacteriia</taxon>
        <taxon>Flavobacteriales</taxon>
        <taxon>Weeksellaceae</taxon>
        <taxon>Chryseobacterium group</taxon>
        <taxon>Chryseobacterium</taxon>
    </lineage>
</organism>
<accession>A0A2G7T447</accession>
<dbReference type="Pfam" id="PF03717">
    <property type="entry name" value="PBP_dimer"/>
    <property type="match status" value="1"/>
</dbReference>
<dbReference type="GO" id="GO:0008658">
    <property type="term" value="F:penicillin binding"/>
    <property type="evidence" value="ECO:0007669"/>
    <property type="project" value="InterPro"/>
</dbReference>
<dbReference type="GO" id="GO:0004180">
    <property type="term" value="F:carboxypeptidase activity"/>
    <property type="evidence" value="ECO:0007669"/>
    <property type="project" value="UniProtKB-KW"/>
</dbReference>
<evidence type="ECO:0000256" key="3">
    <source>
        <dbReference type="ARBA" id="ARBA00023136"/>
    </source>
</evidence>
<dbReference type="InterPro" id="IPR050515">
    <property type="entry name" value="Beta-lactam/transpept"/>
</dbReference>
<dbReference type="SUPFAM" id="SSF56601">
    <property type="entry name" value="beta-lactamase/transpeptidase-like"/>
    <property type="match status" value="1"/>
</dbReference>
<dbReference type="Pfam" id="PF00905">
    <property type="entry name" value="Transpeptidase"/>
    <property type="match status" value="1"/>
</dbReference>
<dbReference type="InterPro" id="IPR012338">
    <property type="entry name" value="Beta-lactam/transpept-like"/>
</dbReference>
<keyword evidence="2" id="KW-0121">Carboxypeptidase</keyword>
<evidence type="ECO:0000256" key="1">
    <source>
        <dbReference type="ARBA" id="ARBA00004370"/>
    </source>
</evidence>
<dbReference type="SUPFAM" id="SSF56519">
    <property type="entry name" value="Penicillin binding protein dimerisation domain"/>
    <property type="match status" value="1"/>
</dbReference>
<dbReference type="GO" id="GO:0071555">
    <property type="term" value="P:cell wall organization"/>
    <property type="evidence" value="ECO:0007669"/>
    <property type="project" value="TreeGrafter"/>
</dbReference>
<evidence type="ECO:0000259" key="5">
    <source>
        <dbReference type="Pfam" id="PF00905"/>
    </source>
</evidence>
<dbReference type="Gene3D" id="3.90.1310.10">
    <property type="entry name" value="Penicillin-binding protein 2a (Domain 2)"/>
    <property type="match status" value="1"/>
</dbReference>
<dbReference type="InterPro" id="IPR005311">
    <property type="entry name" value="PBP_dimer"/>
</dbReference>
<reference evidence="7" key="1">
    <citation type="submission" date="2017-10" db="EMBL/GenBank/DDBJ databases">
        <title>Chryseobacterium sp. B5 is a hydrocarbonoclastic and plant growth promoting bacterium.</title>
        <authorList>
            <person name="Thijs S."/>
            <person name="Gkorezis P."/>
            <person name="Van Hamme J."/>
        </authorList>
    </citation>
    <scope>NUCLEOTIDE SEQUENCE</scope>
    <source>
        <strain evidence="7">B5</strain>
    </source>
</reference>
<comment type="caution">
    <text evidence="7">The sequence shown here is derived from an EMBL/GenBank/DDBJ whole genome shotgun (WGS) entry which is preliminary data.</text>
</comment>
<dbReference type="GO" id="GO:0005886">
    <property type="term" value="C:plasma membrane"/>
    <property type="evidence" value="ECO:0007669"/>
    <property type="project" value="TreeGrafter"/>
</dbReference>
<sequence>MVKSVTYSNSPLLATRTPVWRSKLIMIIFFLGFTIICFRAIWVQFIGNDFFLHQGDIRYTRTVNHLPMRGNILDRDGRVLASSAPAKSIWADRKQAKPSQEELQVLAALLEIDSKDLEKRLSNVRAGNFVWLKRHIDFSLAEKIASLKIKGIYERLEHKRHYPLGAAISQVVGFSNVEGRGQEGIELNFESELSGFPGLRRVLKDRLGKVIAEVGEEVAPINGSDIQLSIDSTIQHYTYQKISEAVIKNKATSGSAVVLDAMTGEVLALANYPSFDPLDRNHSSFANSRNTAVVDSFEPGSAIKPLAMGAALQLKKLTPLTTFDTRPGVLNYQGSRISDVGNFGVLTAREIITKSSNIGMVKVADLMKPEEMWHMYSLLGIGRKPEIEFPGASGGRLRHWHNWRPVEQATMAYGYGLSMSLLQLATAYTAIAGDGRLRPAYLLKNSKPPESVRVFSEEVAEELRNMIWLSGGAGRKNARANTEGYSVGGKSGTTRKLIDGVYQRGSYRSWFVGMSPISDSYSKIIVAVMIDEPRAGKYYGSAVAAPIFNSVISESLRLMGYQPDTIIERGKQNSD</sequence>
<dbReference type="Gene3D" id="1.10.150.770">
    <property type="match status" value="1"/>
</dbReference>
<keyword evidence="4" id="KW-0812">Transmembrane</keyword>
<gene>
    <name evidence="7" type="ORF">CTI11_19170</name>
</gene>
<dbReference type="AlphaFoldDB" id="A0A2G7T447"/>
<keyword evidence="2" id="KW-0645">Protease</keyword>
<protein>
    <submittedName>
        <fullName evidence="7">Cell division protein</fullName>
    </submittedName>
</protein>
<dbReference type="InterPro" id="IPR001460">
    <property type="entry name" value="PCN-bd_Tpept"/>
</dbReference>
<keyword evidence="7" id="KW-0131">Cell cycle</keyword>
<comment type="subcellular location">
    <subcellularLocation>
        <location evidence="1">Membrane</location>
    </subcellularLocation>
</comment>
<dbReference type="Gene3D" id="3.40.710.10">
    <property type="entry name" value="DD-peptidase/beta-lactamase superfamily"/>
    <property type="match status" value="1"/>
</dbReference>
<dbReference type="EMBL" id="PEKC01000087">
    <property type="protein sequence ID" value="PII34680.1"/>
    <property type="molecule type" value="Genomic_DNA"/>
</dbReference>
<proteinExistence type="predicted"/>
<dbReference type="InterPro" id="IPR036138">
    <property type="entry name" value="PBP_dimer_sf"/>
</dbReference>
<evidence type="ECO:0000256" key="2">
    <source>
        <dbReference type="ARBA" id="ARBA00022645"/>
    </source>
</evidence>
<dbReference type="Gene3D" id="3.30.450.330">
    <property type="match status" value="1"/>
</dbReference>
<feature type="domain" description="Penicillin-binding protein dimerisation" evidence="6">
    <location>
        <begin position="67"/>
        <end position="213"/>
    </location>
</feature>
<feature type="transmembrane region" description="Helical" evidence="4">
    <location>
        <begin position="24"/>
        <end position="42"/>
    </location>
</feature>
<evidence type="ECO:0000259" key="6">
    <source>
        <dbReference type="Pfam" id="PF03717"/>
    </source>
</evidence>
<feature type="domain" description="Penicillin-binding protein transpeptidase" evidence="5">
    <location>
        <begin position="254"/>
        <end position="552"/>
    </location>
</feature>
<keyword evidence="4" id="KW-1133">Transmembrane helix</keyword>
<evidence type="ECO:0000256" key="4">
    <source>
        <dbReference type="SAM" id="Phobius"/>
    </source>
</evidence>
<keyword evidence="7" id="KW-0132">Cell division</keyword>
<evidence type="ECO:0000313" key="7">
    <source>
        <dbReference type="EMBL" id="PII34680.1"/>
    </source>
</evidence>
<dbReference type="PANTHER" id="PTHR30627">
    <property type="entry name" value="PEPTIDOGLYCAN D,D-TRANSPEPTIDASE"/>
    <property type="match status" value="1"/>
</dbReference>
<name>A0A2G7T447_9FLAO</name>